<protein>
    <submittedName>
        <fullName evidence="1">Uncharacterized protein</fullName>
    </submittedName>
</protein>
<reference evidence="1" key="1">
    <citation type="submission" date="2021-02" db="EMBL/GenBank/DDBJ databases">
        <authorList>
            <person name="Nowell W R."/>
        </authorList>
    </citation>
    <scope>NUCLEOTIDE SEQUENCE</scope>
</reference>
<accession>A0A8S2M4G3</accession>
<name>A0A8S2M4G3_9BILA</name>
<dbReference type="AlphaFoldDB" id="A0A8S2M4G3"/>
<evidence type="ECO:0000313" key="1">
    <source>
        <dbReference type="EMBL" id="CAF3938128.1"/>
    </source>
</evidence>
<organism evidence="1 2">
    <name type="scientific">Didymodactylos carnosus</name>
    <dbReference type="NCBI Taxonomy" id="1234261"/>
    <lineage>
        <taxon>Eukaryota</taxon>
        <taxon>Metazoa</taxon>
        <taxon>Spiralia</taxon>
        <taxon>Gnathifera</taxon>
        <taxon>Rotifera</taxon>
        <taxon>Eurotatoria</taxon>
        <taxon>Bdelloidea</taxon>
        <taxon>Philodinida</taxon>
        <taxon>Philodinidae</taxon>
        <taxon>Didymodactylos</taxon>
    </lineage>
</organism>
<dbReference type="Proteomes" id="UP000682733">
    <property type="component" value="Unassembled WGS sequence"/>
</dbReference>
<feature type="non-terminal residue" evidence="1">
    <location>
        <position position="1"/>
    </location>
</feature>
<proteinExistence type="predicted"/>
<dbReference type="EMBL" id="CAJOBA010026866">
    <property type="protein sequence ID" value="CAF3938128.1"/>
    <property type="molecule type" value="Genomic_DNA"/>
</dbReference>
<gene>
    <name evidence="1" type="ORF">TMI583_LOCUS21747</name>
</gene>
<evidence type="ECO:0000313" key="2">
    <source>
        <dbReference type="Proteomes" id="UP000682733"/>
    </source>
</evidence>
<sequence>LQCDRTIQSSFGLEWRDICDGK</sequence>
<comment type="caution">
    <text evidence="1">The sequence shown here is derived from an EMBL/GenBank/DDBJ whole genome shotgun (WGS) entry which is preliminary data.</text>
</comment>